<gene>
    <name evidence="1" type="ORF">BDZ94DRAFT_1277447</name>
</gene>
<protein>
    <submittedName>
        <fullName evidence="1">Uncharacterized protein</fullName>
    </submittedName>
</protein>
<proteinExistence type="predicted"/>
<dbReference type="AlphaFoldDB" id="A0A9P5XRV4"/>
<dbReference type="Proteomes" id="UP000807353">
    <property type="component" value="Unassembled WGS sequence"/>
</dbReference>
<evidence type="ECO:0000313" key="2">
    <source>
        <dbReference type="Proteomes" id="UP000807353"/>
    </source>
</evidence>
<sequence length="192" mass="21397">MYAAMRNSPDTDCTTSDFAAHLLRILGFSQLPNRLVRRNIDLPLYTCGRSLHVIADVCLWDPINQTALMIIKEDKRTHDPHSGDPEPQLFAQAIAAFQSYNRALRAARLPPVDTKIIPAVIMAGATPILYKFEITAELVESVQSAQCPTKVTKVQRLVPPVNRCHLLKEEGMVPVETRAVMLSCLEGFKAFL</sequence>
<keyword evidence="2" id="KW-1185">Reference proteome</keyword>
<reference evidence="1" key="1">
    <citation type="submission" date="2020-11" db="EMBL/GenBank/DDBJ databases">
        <authorList>
            <consortium name="DOE Joint Genome Institute"/>
            <person name="Ahrendt S."/>
            <person name="Riley R."/>
            <person name="Andreopoulos W."/>
            <person name="Labutti K."/>
            <person name="Pangilinan J."/>
            <person name="Ruiz-Duenas F.J."/>
            <person name="Barrasa J.M."/>
            <person name="Sanchez-Garcia M."/>
            <person name="Camarero S."/>
            <person name="Miyauchi S."/>
            <person name="Serrano A."/>
            <person name="Linde D."/>
            <person name="Babiker R."/>
            <person name="Drula E."/>
            <person name="Ayuso-Fernandez I."/>
            <person name="Pacheco R."/>
            <person name="Padilla G."/>
            <person name="Ferreira P."/>
            <person name="Barriuso J."/>
            <person name="Kellner H."/>
            <person name="Castanera R."/>
            <person name="Alfaro M."/>
            <person name="Ramirez L."/>
            <person name="Pisabarro A.G."/>
            <person name="Kuo A."/>
            <person name="Tritt A."/>
            <person name="Lipzen A."/>
            <person name="He G."/>
            <person name="Yan M."/>
            <person name="Ng V."/>
            <person name="Cullen D."/>
            <person name="Martin F."/>
            <person name="Rosso M.-N."/>
            <person name="Henrissat B."/>
            <person name="Hibbett D."/>
            <person name="Martinez A.T."/>
            <person name="Grigoriev I.V."/>
        </authorList>
    </citation>
    <scope>NUCLEOTIDE SEQUENCE</scope>
    <source>
        <strain evidence="1">CBS 247.69</strain>
    </source>
</reference>
<evidence type="ECO:0000313" key="1">
    <source>
        <dbReference type="EMBL" id="KAF9455730.1"/>
    </source>
</evidence>
<accession>A0A9P5XRV4</accession>
<comment type="caution">
    <text evidence="1">The sequence shown here is derived from an EMBL/GenBank/DDBJ whole genome shotgun (WGS) entry which is preliminary data.</text>
</comment>
<name>A0A9P5XRV4_9AGAR</name>
<organism evidence="1 2">
    <name type="scientific">Collybia nuda</name>
    <dbReference type="NCBI Taxonomy" id="64659"/>
    <lineage>
        <taxon>Eukaryota</taxon>
        <taxon>Fungi</taxon>
        <taxon>Dikarya</taxon>
        <taxon>Basidiomycota</taxon>
        <taxon>Agaricomycotina</taxon>
        <taxon>Agaricomycetes</taxon>
        <taxon>Agaricomycetidae</taxon>
        <taxon>Agaricales</taxon>
        <taxon>Tricholomatineae</taxon>
        <taxon>Clitocybaceae</taxon>
        <taxon>Collybia</taxon>
    </lineage>
</organism>
<dbReference type="OrthoDB" id="3253976at2759"/>
<dbReference type="EMBL" id="MU150538">
    <property type="protein sequence ID" value="KAF9455730.1"/>
    <property type="molecule type" value="Genomic_DNA"/>
</dbReference>